<dbReference type="InterPro" id="IPR042094">
    <property type="entry name" value="T2SS_GspF_sf"/>
</dbReference>
<comment type="caution">
    <text evidence="9">The sequence shown here is derived from an EMBL/GenBank/DDBJ whole genome shotgun (WGS) entry which is preliminary data.</text>
</comment>
<evidence type="ECO:0000256" key="3">
    <source>
        <dbReference type="ARBA" id="ARBA00022475"/>
    </source>
</evidence>
<protein>
    <submittedName>
        <fullName evidence="9">Competence type IV pilus assembly protein ComGB</fullName>
    </submittedName>
</protein>
<evidence type="ECO:0000256" key="1">
    <source>
        <dbReference type="ARBA" id="ARBA00004651"/>
    </source>
</evidence>
<accession>A0ABW0YPI3</accession>
<sequence>MRRKKWKGKDKAAYLLKLGQLIEQGYTLPESITFLTYEQTEEVQLLCKEWMNSIADGSSVHESLRLLDYPEDVLAFLYFSEHYGSLEEGFKGAGRLYSKKEEIKEKVRILSRYPILLIWILSLLCIMMVHYLFPQFNLLFSSMDMEFPLITRVMIKIMELAPLAAGIFVLTLFISFLYYMKVFRRLSPHTQMEKVYRIPVLSHFFRMIITYYFSSQLSSLLKGGLTIHDALTVFERQDHLFFFQEEGKQLKEKLKEGIEFPKVIDERGWFLKDLVFVIHHGQTSGKLAEDLYFYQQRLMGIIESLMKKWVMALQPSLFLIVGALVLALFLSIFLPIFQLMTSLG</sequence>
<comment type="subcellular location">
    <subcellularLocation>
        <location evidence="1">Cell membrane</location>
        <topology evidence="1">Multi-pass membrane protein</topology>
    </subcellularLocation>
</comment>
<keyword evidence="4 7" id="KW-0812">Transmembrane</keyword>
<gene>
    <name evidence="9" type="primary">comGB</name>
    <name evidence="9" type="ORF">ACFPU1_11215</name>
</gene>
<feature type="transmembrane region" description="Helical" evidence="7">
    <location>
        <begin position="153"/>
        <end position="179"/>
    </location>
</feature>
<evidence type="ECO:0000256" key="4">
    <source>
        <dbReference type="ARBA" id="ARBA00022692"/>
    </source>
</evidence>
<evidence type="ECO:0000256" key="7">
    <source>
        <dbReference type="SAM" id="Phobius"/>
    </source>
</evidence>
<keyword evidence="10" id="KW-1185">Reference proteome</keyword>
<dbReference type="NCBIfam" id="NF041012">
    <property type="entry name" value="T4P_ComGB"/>
    <property type="match status" value="1"/>
</dbReference>
<evidence type="ECO:0000256" key="5">
    <source>
        <dbReference type="ARBA" id="ARBA00022989"/>
    </source>
</evidence>
<keyword evidence="5 7" id="KW-1133">Transmembrane helix</keyword>
<dbReference type="InterPro" id="IPR047692">
    <property type="entry name" value="T4P_ComGB"/>
</dbReference>
<organism evidence="9 10">
    <name type="scientific">Thalassorhabdus alkalitolerans</name>
    <dbReference type="NCBI Taxonomy" id="2282697"/>
    <lineage>
        <taxon>Bacteria</taxon>
        <taxon>Bacillati</taxon>
        <taxon>Bacillota</taxon>
        <taxon>Bacilli</taxon>
        <taxon>Bacillales</taxon>
        <taxon>Bacillaceae</taxon>
        <taxon>Thalassorhabdus</taxon>
    </lineage>
</organism>
<evidence type="ECO:0000256" key="6">
    <source>
        <dbReference type="ARBA" id="ARBA00023136"/>
    </source>
</evidence>
<feature type="transmembrane region" description="Helical" evidence="7">
    <location>
        <begin position="316"/>
        <end position="337"/>
    </location>
</feature>
<feature type="domain" description="Type II secretion system protein GspF" evidence="8">
    <location>
        <begin position="213"/>
        <end position="335"/>
    </location>
</feature>
<comment type="similarity">
    <text evidence="2">Belongs to the GSP F family.</text>
</comment>
<evidence type="ECO:0000256" key="2">
    <source>
        <dbReference type="ARBA" id="ARBA00005745"/>
    </source>
</evidence>
<dbReference type="RefSeq" id="WP_385941089.1">
    <property type="nucleotide sequence ID" value="NZ_JBHSOZ010000005.1"/>
</dbReference>
<feature type="domain" description="Type II secretion system protein GspF" evidence="8">
    <location>
        <begin position="16"/>
        <end position="134"/>
    </location>
</feature>
<name>A0ABW0YPI3_9BACI</name>
<dbReference type="PANTHER" id="PTHR30012:SF0">
    <property type="entry name" value="TYPE II SECRETION SYSTEM PROTEIN F-RELATED"/>
    <property type="match status" value="1"/>
</dbReference>
<evidence type="ECO:0000313" key="9">
    <source>
        <dbReference type="EMBL" id="MFC5713357.1"/>
    </source>
</evidence>
<keyword evidence="6 7" id="KW-0472">Membrane</keyword>
<proteinExistence type="inferred from homology"/>
<dbReference type="Pfam" id="PF00482">
    <property type="entry name" value="T2SSF"/>
    <property type="match status" value="2"/>
</dbReference>
<feature type="transmembrane region" description="Helical" evidence="7">
    <location>
        <begin position="113"/>
        <end position="133"/>
    </location>
</feature>
<dbReference type="Gene3D" id="1.20.81.30">
    <property type="entry name" value="Type II secretion system (T2SS), domain F"/>
    <property type="match status" value="2"/>
</dbReference>
<evidence type="ECO:0000313" key="10">
    <source>
        <dbReference type="Proteomes" id="UP001596142"/>
    </source>
</evidence>
<keyword evidence="3" id="KW-1003">Cell membrane</keyword>
<dbReference type="PANTHER" id="PTHR30012">
    <property type="entry name" value="GENERAL SECRETION PATHWAY PROTEIN"/>
    <property type="match status" value="1"/>
</dbReference>
<dbReference type="EMBL" id="JBHSOZ010000005">
    <property type="protein sequence ID" value="MFC5713357.1"/>
    <property type="molecule type" value="Genomic_DNA"/>
</dbReference>
<dbReference type="InterPro" id="IPR018076">
    <property type="entry name" value="T2SS_GspF_dom"/>
</dbReference>
<dbReference type="Proteomes" id="UP001596142">
    <property type="component" value="Unassembled WGS sequence"/>
</dbReference>
<reference evidence="10" key="1">
    <citation type="journal article" date="2019" name="Int. J. Syst. Evol. Microbiol.">
        <title>The Global Catalogue of Microorganisms (GCM) 10K type strain sequencing project: providing services to taxonomists for standard genome sequencing and annotation.</title>
        <authorList>
            <consortium name="The Broad Institute Genomics Platform"/>
            <consortium name="The Broad Institute Genome Sequencing Center for Infectious Disease"/>
            <person name="Wu L."/>
            <person name="Ma J."/>
        </authorList>
    </citation>
    <scope>NUCLEOTIDE SEQUENCE [LARGE SCALE GENOMIC DNA]</scope>
    <source>
        <strain evidence="10">CECT 7184</strain>
    </source>
</reference>
<dbReference type="InterPro" id="IPR003004">
    <property type="entry name" value="GspF/PilC"/>
</dbReference>
<evidence type="ECO:0000259" key="8">
    <source>
        <dbReference type="Pfam" id="PF00482"/>
    </source>
</evidence>